<evidence type="ECO:0000313" key="2">
    <source>
        <dbReference type="Proteomes" id="UP001610334"/>
    </source>
</evidence>
<dbReference type="EMBL" id="JBFXLT010000088">
    <property type="protein sequence ID" value="KAL2809494.1"/>
    <property type="molecule type" value="Genomic_DNA"/>
</dbReference>
<organism evidence="1 2">
    <name type="scientific">Aspergillus granulosus</name>
    <dbReference type="NCBI Taxonomy" id="176169"/>
    <lineage>
        <taxon>Eukaryota</taxon>
        <taxon>Fungi</taxon>
        <taxon>Dikarya</taxon>
        <taxon>Ascomycota</taxon>
        <taxon>Pezizomycotina</taxon>
        <taxon>Eurotiomycetes</taxon>
        <taxon>Eurotiomycetidae</taxon>
        <taxon>Eurotiales</taxon>
        <taxon>Aspergillaceae</taxon>
        <taxon>Aspergillus</taxon>
        <taxon>Aspergillus subgen. Nidulantes</taxon>
    </lineage>
</organism>
<comment type="caution">
    <text evidence="1">The sequence shown here is derived from an EMBL/GenBank/DDBJ whole genome shotgun (WGS) entry which is preliminary data.</text>
</comment>
<dbReference type="Proteomes" id="UP001610334">
    <property type="component" value="Unassembled WGS sequence"/>
</dbReference>
<evidence type="ECO:0000313" key="1">
    <source>
        <dbReference type="EMBL" id="KAL2809494.1"/>
    </source>
</evidence>
<keyword evidence="2" id="KW-1185">Reference proteome</keyword>
<proteinExistence type="predicted"/>
<sequence>MSKTFNCTQCNYCRRLCMTSGRYGSASSWTIAGALISLRSLMSSPWYYNAVSTLLSLLGRICCYYMESSVGGLLYSLILCFFTQVGSRQ</sequence>
<reference evidence="1 2" key="1">
    <citation type="submission" date="2024-07" db="EMBL/GenBank/DDBJ databases">
        <title>Section-level genome sequencing and comparative genomics of Aspergillus sections Usti and Cavernicolus.</title>
        <authorList>
            <consortium name="Lawrence Berkeley National Laboratory"/>
            <person name="Nybo J.L."/>
            <person name="Vesth T.C."/>
            <person name="Theobald S."/>
            <person name="Frisvad J.C."/>
            <person name="Larsen T.O."/>
            <person name="Kjaerboelling I."/>
            <person name="Rothschild-Mancinelli K."/>
            <person name="Lyhne E.K."/>
            <person name="Kogle M.E."/>
            <person name="Barry K."/>
            <person name="Clum A."/>
            <person name="Na H."/>
            <person name="Ledsgaard L."/>
            <person name="Lin J."/>
            <person name="Lipzen A."/>
            <person name="Kuo A."/>
            <person name="Riley R."/>
            <person name="Mondo S."/>
            <person name="Labutti K."/>
            <person name="Haridas S."/>
            <person name="Pangalinan J."/>
            <person name="Salamov A.A."/>
            <person name="Simmons B.A."/>
            <person name="Magnuson J.K."/>
            <person name="Chen J."/>
            <person name="Drula E."/>
            <person name="Henrissat B."/>
            <person name="Wiebenga A."/>
            <person name="Lubbers R.J."/>
            <person name="Gomes A.C."/>
            <person name="Makela M.R."/>
            <person name="Stajich J."/>
            <person name="Grigoriev I.V."/>
            <person name="Mortensen U.H."/>
            <person name="De Vries R.P."/>
            <person name="Baker S.E."/>
            <person name="Andersen M.R."/>
        </authorList>
    </citation>
    <scope>NUCLEOTIDE SEQUENCE [LARGE SCALE GENOMIC DNA]</scope>
    <source>
        <strain evidence="1 2">CBS 588.65</strain>
    </source>
</reference>
<protein>
    <submittedName>
        <fullName evidence="1">Uncharacterized protein</fullName>
    </submittedName>
</protein>
<gene>
    <name evidence="1" type="ORF">BJX63DRAFT_405558</name>
</gene>
<name>A0ABR4H220_9EURO</name>
<accession>A0ABR4H220</accession>